<dbReference type="EMBL" id="LBPY01000002">
    <property type="protein sequence ID" value="KKP66794.1"/>
    <property type="molecule type" value="Genomic_DNA"/>
</dbReference>
<evidence type="ECO:0000313" key="1">
    <source>
        <dbReference type="EMBL" id="KKP66794.1"/>
    </source>
</evidence>
<organism evidence="1 2">
    <name type="scientific">Candidatus Nomurabacteria bacterium GW2011_GWE1_35_16</name>
    <dbReference type="NCBI Taxonomy" id="1618761"/>
    <lineage>
        <taxon>Bacteria</taxon>
        <taxon>Candidatus Nomuraibacteriota</taxon>
    </lineage>
</organism>
<proteinExistence type="predicted"/>
<protein>
    <submittedName>
        <fullName evidence="1">Uncharacterized protein</fullName>
    </submittedName>
</protein>
<sequence>MDKIVEVMQFHHNAVVESLRYKRGIDYYPVDRIHTYEYLKSFPEWTEKIGKYFEELHSESLGVVHVDICGRTEAQSLGADKSYCFSLKASDITRAFAPPHQLFFDGDIFNTTDFSSFIKLIKDEKPALITFEPLAGLEDHMNSPDKNITYSILLKRLRSLLKVMQSGGFIYISKPFNDIDMVVEFMEGKSQFEYTFTHKLKEFVKSLDCRIEVISSLGGPYFLIQKLNS</sequence>
<accession>A0A0G0BBR1</accession>
<reference evidence="1 2" key="1">
    <citation type="journal article" date="2015" name="Nature">
        <title>rRNA introns, odd ribosomes, and small enigmatic genomes across a large radiation of phyla.</title>
        <authorList>
            <person name="Brown C.T."/>
            <person name="Hug L.A."/>
            <person name="Thomas B.C."/>
            <person name="Sharon I."/>
            <person name="Castelle C.J."/>
            <person name="Singh A."/>
            <person name="Wilkins M.J."/>
            <person name="Williams K.H."/>
            <person name="Banfield J.F."/>
        </authorList>
    </citation>
    <scope>NUCLEOTIDE SEQUENCE [LARGE SCALE GENOMIC DNA]</scope>
</reference>
<evidence type="ECO:0000313" key="2">
    <source>
        <dbReference type="Proteomes" id="UP000034952"/>
    </source>
</evidence>
<comment type="caution">
    <text evidence="1">The sequence shown here is derived from an EMBL/GenBank/DDBJ whole genome shotgun (WGS) entry which is preliminary data.</text>
</comment>
<dbReference type="Proteomes" id="UP000034952">
    <property type="component" value="Unassembled WGS sequence"/>
</dbReference>
<dbReference type="AlphaFoldDB" id="A0A0G0BBR1"/>
<gene>
    <name evidence="1" type="ORF">UR64_C0002G0010</name>
</gene>
<name>A0A0G0BBR1_9BACT</name>